<reference evidence="1" key="1">
    <citation type="journal article" date="2021" name="Proc. Natl. Acad. Sci. U.S.A.">
        <title>A Catalog of Tens of Thousands of Viruses from Human Metagenomes Reveals Hidden Associations with Chronic Diseases.</title>
        <authorList>
            <person name="Tisza M.J."/>
            <person name="Buck C.B."/>
        </authorList>
    </citation>
    <scope>NUCLEOTIDE SEQUENCE</scope>
    <source>
        <strain evidence="1">CtEIp38</strain>
    </source>
</reference>
<evidence type="ECO:0000313" key="1">
    <source>
        <dbReference type="EMBL" id="DAE17288.1"/>
    </source>
</evidence>
<sequence length="39" mass="4773">MPVDLHTIVIYMRRRGYRLKTAADGSLRWEIWRDMNYMG</sequence>
<organism evidence="1">
    <name type="scientific">Siphoviridae sp. ctEIp38</name>
    <dbReference type="NCBI Taxonomy" id="2825394"/>
    <lineage>
        <taxon>Viruses</taxon>
        <taxon>Duplodnaviria</taxon>
        <taxon>Heunggongvirae</taxon>
        <taxon>Uroviricota</taxon>
        <taxon>Caudoviricetes</taxon>
    </lineage>
</organism>
<protein>
    <submittedName>
        <fullName evidence="1">Uncharacterized protein</fullName>
    </submittedName>
</protein>
<proteinExistence type="predicted"/>
<dbReference type="EMBL" id="BK015638">
    <property type="protein sequence ID" value="DAE17288.1"/>
    <property type="molecule type" value="Genomic_DNA"/>
</dbReference>
<accession>A0A8S5QDY9</accession>
<name>A0A8S5QDY9_9CAUD</name>